<reference evidence="3 4" key="1">
    <citation type="journal article" date="2012" name="PLoS Pathog.">
        <title>Diverse lifestyles and strategies of plant pathogenesis encoded in the genomes of eighteen Dothideomycetes fungi.</title>
        <authorList>
            <person name="Ohm R.A."/>
            <person name="Feau N."/>
            <person name="Henrissat B."/>
            <person name="Schoch C.L."/>
            <person name="Horwitz B.A."/>
            <person name="Barry K.W."/>
            <person name="Condon B.J."/>
            <person name="Copeland A.C."/>
            <person name="Dhillon B."/>
            <person name="Glaser F."/>
            <person name="Hesse C.N."/>
            <person name="Kosti I."/>
            <person name="LaButti K."/>
            <person name="Lindquist E.A."/>
            <person name="Lucas S."/>
            <person name="Salamov A.A."/>
            <person name="Bradshaw R.E."/>
            <person name="Ciuffetti L."/>
            <person name="Hamelin R.C."/>
            <person name="Kema G.H.J."/>
            <person name="Lawrence C."/>
            <person name="Scott J.A."/>
            <person name="Spatafora J.W."/>
            <person name="Turgeon B.G."/>
            <person name="de Wit P.J.G.M."/>
            <person name="Zhong S."/>
            <person name="Goodwin S.B."/>
            <person name="Grigoriev I.V."/>
        </authorList>
    </citation>
    <scope>NUCLEOTIDE SEQUENCE [LARGE SCALE GENOMIC DNA]</scope>
    <source>
        <strain evidence="3 4">SO2202</strain>
    </source>
</reference>
<evidence type="ECO:0000313" key="3">
    <source>
        <dbReference type="EMBL" id="EMF08188.1"/>
    </source>
</evidence>
<feature type="chain" id="PRO_5004031389" evidence="2">
    <location>
        <begin position="24"/>
        <end position="347"/>
    </location>
</feature>
<evidence type="ECO:0000313" key="4">
    <source>
        <dbReference type="Proteomes" id="UP000016931"/>
    </source>
</evidence>
<feature type="non-terminal residue" evidence="3">
    <location>
        <position position="347"/>
    </location>
</feature>
<dbReference type="OMA" id="SSAKECW"/>
<organism evidence="3 4">
    <name type="scientific">Sphaerulina musiva (strain SO2202)</name>
    <name type="common">Poplar stem canker fungus</name>
    <name type="synonym">Septoria musiva</name>
    <dbReference type="NCBI Taxonomy" id="692275"/>
    <lineage>
        <taxon>Eukaryota</taxon>
        <taxon>Fungi</taxon>
        <taxon>Dikarya</taxon>
        <taxon>Ascomycota</taxon>
        <taxon>Pezizomycotina</taxon>
        <taxon>Dothideomycetes</taxon>
        <taxon>Dothideomycetidae</taxon>
        <taxon>Mycosphaerellales</taxon>
        <taxon>Mycosphaerellaceae</taxon>
        <taxon>Sphaerulina</taxon>
    </lineage>
</organism>
<dbReference type="OrthoDB" id="3944128at2759"/>
<dbReference type="EMBL" id="KB456272">
    <property type="protein sequence ID" value="EMF08188.1"/>
    <property type="molecule type" value="Genomic_DNA"/>
</dbReference>
<feature type="signal peptide" evidence="2">
    <location>
        <begin position="1"/>
        <end position="23"/>
    </location>
</feature>
<accession>M3BPU2</accession>
<dbReference type="Proteomes" id="UP000016931">
    <property type="component" value="Unassembled WGS sequence"/>
</dbReference>
<feature type="region of interest" description="Disordered" evidence="1">
    <location>
        <begin position="27"/>
        <end position="52"/>
    </location>
</feature>
<sequence length="347" mass="36390">MKLLALPPSLILLALSYLAECEGAGHGNAPPPLRQKRNVTQPTPTTGSGLDSAYNITSGSGAAYATACAKLHNEYNAAESSWDAIHNSLDITTRPLGGQSFARVTYYENATTLCDGHPRVTYSPAKSLSEVWETLTAPITGYTTVTQTYGRVFSSPTPVCSINPKDCDGLWSDYSKSVAAAATITSAPPIPTPFCANQSAIAAYSSATADLYGCGACTIYGFGVELVYFPPKNTSRDFCATTPTATLTSYGPGAVITAYAGKSFGANSSALATTNGPRTAVVGGHTFTTGTAYISISTVYAVDRCSSTFGPVVTDAILAMPPESVLSLRYSQDKYQRLQTTDTIKGY</sequence>
<dbReference type="GeneID" id="27905468"/>
<evidence type="ECO:0000256" key="2">
    <source>
        <dbReference type="SAM" id="SignalP"/>
    </source>
</evidence>
<keyword evidence="2" id="KW-0732">Signal</keyword>
<evidence type="ECO:0000256" key="1">
    <source>
        <dbReference type="SAM" id="MobiDB-lite"/>
    </source>
</evidence>
<gene>
    <name evidence="3" type="ORF">SEPMUDRAFT_20630</name>
</gene>
<proteinExistence type="predicted"/>
<dbReference type="HOGENOM" id="CLU_890126_0_0_1"/>
<feature type="compositionally biased region" description="Polar residues" evidence="1">
    <location>
        <begin position="38"/>
        <end position="52"/>
    </location>
</feature>
<protein>
    <submittedName>
        <fullName evidence="3">Uncharacterized protein</fullName>
    </submittedName>
</protein>
<dbReference type="RefSeq" id="XP_016756309.1">
    <property type="nucleotide sequence ID" value="XM_016908331.1"/>
</dbReference>
<keyword evidence="4" id="KW-1185">Reference proteome</keyword>
<dbReference type="eggNOG" id="KOG1565">
    <property type="taxonomic scope" value="Eukaryota"/>
</dbReference>
<dbReference type="STRING" id="692275.M3BPU2"/>
<name>M3BPU2_SPHMS</name>
<dbReference type="AlphaFoldDB" id="M3BPU2"/>